<dbReference type="EMBL" id="BOPG01000050">
    <property type="protein sequence ID" value="GIJ60110.1"/>
    <property type="molecule type" value="Genomic_DNA"/>
</dbReference>
<dbReference type="SMART" id="SM00823">
    <property type="entry name" value="PKS_PP"/>
    <property type="match status" value="1"/>
</dbReference>
<dbReference type="InterPro" id="IPR009081">
    <property type="entry name" value="PP-bd_ACP"/>
</dbReference>
<dbReference type="Pfam" id="PF00550">
    <property type="entry name" value="PP-binding"/>
    <property type="match status" value="1"/>
</dbReference>
<dbReference type="GO" id="GO:0031177">
    <property type="term" value="F:phosphopantetheine binding"/>
    <property type="evidence" value="ECO:0007669"/>
    <property type="project" value="InterPro"/>
</dbReference>
<dbReference type="SUPFAM" id="SSF47336">
    <property type="entry name" value="ACP-like"/>
    <property type="match status" value="1"/>
</dbReference>
<dbReference type="Proteomes" id="UP000612585">
    <property type="component" value="Unassembled WGS sequence"/>
</dbReference>
<keyword evidence="2" id="KW-0597">Phosphoprotein</keyword>
<dbReference type="Gene3D" id="1.10.1200.10">
    <property type="entry name" value="ACP-like"/>
    <property type="match status" value="1"/>
</dbReference>
<dbReference type="AlphaFoldDB" id="A0A8J3ZEC1"/>
<evidence type="ECO:0000313" key="6">
    <source>
        <dbReference type="Proteomes" id="UP000612585"/>
    </source>
</evidence>
<comment type="caution">
    <text evidence="5">The sequence shown here is derived from an EMBL/GenBank/DDBJ whole genome shotgun (WGS) entry which is preliminary data.</text>
</comment>
<evidence type="ECO:0000259" key="4">
    <source>
        <dbReference type="PROSITE" id="PS50075"/>
    </source>
</evidence>
<keyword evidence="6" id="KW-1185">Reference proteome</keyword>
<evidence type="ECO:0000256" key="1">
    <source>
        <dbReference type="ARBA" id="ARBA00022450"/>
    </source>
</evidence>
<evidence type="ECO:0000313" key="5">
    <source>
        <dbReference type="EMBL" id="GIJ60110.1"/>
    </source>
</evidence>
<gene>
    <name evidence="5" type="ORF">Vau01_076260</name>
</gene>
<organism evidence="5 6">
    <name type="scientific">Virgisporangium aurantiacum</name>
    <dbReference type="NCBI Taxonomy" id="175570"/>
    <lineage>
        <taxon>Bacteria</taxon>
        <taxon>Bacillati</taxon>
        <taxon>Actinomycetota</taxon>
        <taxon>Actinomycetes</taxon>
        <taxon>Micromonosporales</taxon>
        <taxon>Micromonosporaceae</taxon>
        <taxon>Virgisporangium</taxon>
    </lineage>
</organism>
<name>A0A8J3ZEC1_9ACTN</name>
<evidence type="ECO:0000256" key="3">
    <source>
        <dbReference type="SAM" id="MobiDB-lite"/>
    </source>
</evidence>
<accession>A0A8J3ZEC1</accession>
<dbReference type="PROSITE" id="PS50075">
    <property type="entry name" value="CARRIER"/>
    <property type="match status" value="1"/>
</dbReference>
<sequence length="101" mass="10310">MTAAVRAVWRDVLGTADVPMDTPFFEAGGDSRRLVVLYERLKAATGASFPAAALFEHSTVRAQAELLSGIPAPAGPAPGGPAAAPDRGALLARRAEASGQP</sequence>
<dbReference type="InterPro" id="IPR020806">
    <property type="entry name" value="PKS_PP-bd"/>
</dbReference>
<feature type="compositionally biased region" description="Low complexity" evidence="3">
    <location>
        <begin position="80"/>
        <end position="92"/>
    </location>
</feature>
<protein>
    <recommendedName>
        <fullName evidence="4">Carrier domain-containing protein</fullName>
    </recommendedName>
</protein>
<feature type="domain" description="Carrier" evidence="4">
    <location>
        <begin position="1"/>
        <end position="71"/>
    </location>
</feature>
<dbReference type="InterPro" id="IPR036736">
    <property type="entry name" value="ACP-like_sf"/>
</dbReference>
<evidence type="ECO:0000256" key="2">
    <source>
        <dbReference type="ARBA" id="ARBA00022553"/>
    </source>
</evidence>
<proteinExistence type="predicted"/>
<reference evidence="5" key="1">
    <citation type="submission" date="2021-01" db="EMBL/GenBank/DDBJ databases">
        <title>Whole genome shotgun sequence of Virgisporangium aurantiacum NBRC 16421.</title>
        <authorList>
            <person name="Komaki H."/>
            <person name="Tamura T."/>
        </authorList>
    </citation>
    <scope>NUCLEOTIDE SEQUENCE</scope>
    <source>
        <strain evidence="5">NBRC 16421</strain>
    </source>
</reference>
<keyword evidence="1" id="KW-0596">Phosphopantetheine</keyword>
<feature type="region of interest" description="Disordered" evidence="3">
    <location>
        <begin position="71"/>
        <end position="101"/>
    </location>
</feature>